<evidence type="ECO:0000256" key="13">
    <source>
        <dbReference type="ARBA" id="ARBA00023136"/>
    </source>
</evidence>
<dbReference type="GO" id="GO:0005886">
    <property type="term" value="C:plasma membrane"/>
    <property type="evidence" value="ECO:0007669"/>
    <property type="project" value="UniProtKB-SubCell"/>
</dbReference>
<organism evidence="17 18">
    <name type="scientific">Maridesulfovibrio ferrireducens</name>
    <dbReference type="NCBI Taxonomy" id="246191"/>
    <lineage>
        <taxon>Bacteria</taxon>
        <taxon>Pseudomonadati</taxon>
        <taxon>Thermodesulfobacteriota</taxon>
        <taxon>Desulfovibrionia</taxon>
        <taxon>Desulfovibrionales</taxon>
        <taxon>Desulfovibrionaceae</taxon>
        <taxon>Maridesulfovibrio</taxon>
    </lineage>
</organism>
<dbReference type="SUPFAM" id="SSF158472">
    <property type="entry name" value="HAMP domain-like"/>
    <property type="match status" value="1"/>
</dbReference>
<keyword evidence="8" id="KW-0547">Nucleotide-binding</keyword>
<name>A0A1G9JIW8_9BACT</name>
<dbReference type="InterPro" id="IPR003594">
    <property type="entry name" value="HATPase_dom"/>
</dbReference>
<accession>A0A1G9JIW8</accession>
<feature type="transmembrane region" description="Helical" evidence="14">
    <location>
        <begin position="192"/>
        <end position="214"/>
    </location>
</feature>
<evidence type="ECO:0000256" key="1">
    <source>
        <dbReference type="ARBA" id="ARBA00000085"/>
    </source>
</evidence>
<dbReference type="FunFam" id="1.10.287.130:FF:000001">
    <property type="entry name" value="Two-component sensor histidine kinase"/>
    <property type="match status" value="1"/>
</dbReference>
<keyword evidence="5" id="KW-0597">Phosphoprotein</keyword>
<dbReference type="Pfam" id="PF00672">
    <property type="entry name" value="HAMP"/>
    <property type="match status" value="1"/>
</dbReference>
<dbReference type="CDD" id="cd00082">
    <property type="entry name" value="HisKA"/>
    <property type="match status" value="1"/>
</dbReference>
<evidence type="ECO:0000256" key="3">
    <source>
        <dbReference type="ARBA" id="ARBA00012438"/>
    </source>
</evidence>
<dbReference type="FunFam" id="3.30.565.10:FF:000006">
    <property type="entry name" value="Sensor histidine kinase WalK"/>
    <property type="match status" value="1"/>
</dbReference>
<dbReference type="STRING" id="246191.SAMN05660337_2800"/>
<dbReference type="InterPro" id="IPR004358">
    <property type="entry name" value="Sig_transdc_His_kin-like_C"/>
</dbReference>
<evidence type="ECO:0000259" key="15">
    <source>
        <dbReference type="PROSITE" id="PS50109"/>
    </source>
</evidence>
<keyword evidence="7 14" id="KW-0812">Transmembrane</keyword>
<keyword evidence="10" id="KW-0067">ATP-binding</keyword>
<keyword evidence="18" id="KW-1185">Reference proteome</keyword>
<dbReference type="SMART" id="SM00304">
    <property type="entry name" value="HAMP"/>
    <property type="match status" value="1"/>
</dbReference>
<dbReference type="InterPro" id="IPR036890">
    <property type="entry name" value="HATPase_C_sf"/>
</dbReference>
<evidence type="ECO:0000256" key="11">
    <source>
        <dbReference type="ARBA" id="ARBA00022989"/>
    </source>
</evidence>
<dbReference type="InterPro" id="IPR003661">
    <property type="entry name" value="HisK_dim/P_dom"/>
</dbReference>
<dbReference type="SMART" id="SM00387">
    <property type="entry name" value="HATPase_c"/>
    <property type="match status" value="1"/>
</dbReference>
<evidence type="ECO:0000256" key="10">
    <source>
        <dbReference type="ARBA" id="ARBA00022840"/>
    </source>
</evidence>
<dbReference type="Gene3D" id="3.30.565.10">
    <property type="entry name" value="Histidine kinase-like ATPase, C-terminal domain"/>
    <property type="match status" value="1"/>
</dbReference>
<evidence type="ECO:0000256" key="7">
    <source>
        <dbReference type="ARBA" id="ARBA00022692"/>
    </source>
</evidence>
<dbReference type="EMBL" id="FNGA01000004">
    <property type="protein sequence ID" value="SDL37054.1"/>
    <property type="molecule type" value="Genomic_DNA"/>
</dbReference>
<dbReference type="AlphaFoldDB" id="A0A1G9JIW8"/>
<evidence type="ECO:0000256" key="6">
    <source>
        <dbReference type="ARBA" id="ARBA00022679"/>
    </source>
</evidence>
<dbReference type="Pfam" id="PF00512">
    <property type="entry name" value="HisKA"/>
    <property type="match status" value="1"/>
</dbReference>
<dbReference type="Pfam" id="PF02518">
    <property type="entry name" value="HATPase_c"/>
    <property type="match status" value="1"/>
</dbReference>
<dbReference type="PROSITE" id="PS50109">
    <property type="entry name" value="HIS_KIN"/>
    <property type="match status" value="1"/>
</dbReference>
<comment type="subcellular location">
    <subcellularLocation>
        <location evidence="2">Cell membrane</location>
        <topology evidence="2">Multi-pass membrane protein</topology>
    </subcellularLocation>
</comment>
<dbReference type="Proteomes" id="UP000199053">
    <property type="component" value="Unassembled WGS sequence"/>
</dbReference>
<evidence type="ECO:0000313" key="18">
    <source>
        <dbReference type="Proteomes" id="UP000199053"/>
    </source>
</evidence>
<feature type="domain" description="HAMP" evidence="16">
    <location>
        <begin position="216"/>
        <end position="268"/>
    </location>
</feature>
<evidence type="ECO:0000256" key="5">
    <source>
        <dbReference type="ARBA" id="ARBA00022553"/>
    </source>
</evidence>
<keyword evidence="4" id="KW-1003">Cell membrane</keyword>
<dbReference type="OrthoDB" id="9815202at2"/>
<evidence type="ECO:0000256" key="12">
    <source>
        <dbReference type="ARBA" id="ARBA00023012"/>
    </source>
</evidence>
<evidence type="ECO:0000256" key="2">
    <source>
        <dbReference type="ARBA" id="ARBA00004651"/>
    </source>
</evidence>
<dbReference type="PANTHER" id="PTHR45528">
    <property type="entry name" value="SENSOR HISTIDINE KINASE CPXA"/>
    <property type="match status" value="1"/>
</dbReference>
<feature type="domain" description="Histidine kinase" evidence="15">
    <location>
        <begin position="276"/>
        <end position="491"/>
    </location>
</feature>
<dbReference type="InterPro" id="IPR003660">
    <property type="entry name" value="HAMP_dom"/>
</dbReference>
<evidence type="ECO:0000259" key="16">
    <source>
        <dbReference type="PROSITE" id="PS50885"/>
    </source>
</evidence>
<dbReference type="Gene3D" id="6.10.340.10">
    <property type="match status" value="1"/>
</dbReference>
<keyword evidence="11 14" id="KW-1133">Transmembrane helix</keyword>
<dbReference type="SUPFAM" id="SSF55874">
    <property type="entry name" value="ATPase domain of HSP90 chaperone/DNA topoisomerase II/histidine kinase"/>
    <property type="match status" value="1"/>
</dbReference>
<comment type="catalytic activity">
    <reaction evidence="1">
        <text>ATP + protein L-histidine = ADP + protein N-phospho-L-histidine.</text>
        <dbReference type="EC" id="2.7.13.3"/>
    </reaction>
</comment>
<dbReference type="RefSeq" id="WP_092162158.1">
    <property type="nucleotide sequence ID" value="NZ_FNGA01000004.1"/>
</dbReference>
<dbReference type="PRINTS" id="PR00344">
    <property type="entry name" value="BCTRLSENSOR"/>
</dbReference>
<evidence type="ECO:0000256" key="14">
    <source>
        <dbReference type="SAM" id="Phobius"/>
    </source>
</evidence>
<dbReference type="CDD" id="cd06225">
    <property type="entry name" value="HAMP"/>
    <property type="match status" value="1"/>
</dbReference>
<protein>
    <recommendedName>
        <fullName evidence="3">histidine kinase</fullName>
        <ecNumber evidence="3">2.7.13.3</ecNumber>
    </recommendedName>
</protein>
<keyword evidence="12" id="KW-0902">Two-component regulatory system</keyword>
<reference evidence="18" key="1">
    <citation type="submission" date="2016-10" db="EMBL/GenBank/DDBJ databases">
        <authorList>
            <person name="Varghese N."/>
            <person name="Submissions S."/>
        </authorList>
    </citation>
    <scope>NUCLEOTIDE SEQUENCE [LARGE SCALE GENOMIC DNA]</scope>
    <source>
        <strain evidence="18">DSM 16995</strain>
    </source>
</reference>
<dbReference type="PANTHER" id="PTHR45528:SF1">
    <property type="entry name" value="SENSOR HISTIDINE KINASE CPXA"/>
    <property type="match status" value="1"/>
</dbReference>
<feature type="transmembrane region" description="Helical" evidence="14">
    <location>
        <begin position="12"/>
        <end position="34"/>
    </location>
</feature>
<dbReference type="InterPro" id="IPR050398">
    <property type="entry name" value="HssS/ArlS-like"/>
</dbReference>
<evidence type="ECO:0000256" key="4">
    <source>
        <dbReference type="ARBA" id="ARBA00022475"/>
    </source>
</evidence>
<gene>
    <name evidence="17" type="ORF">SAMN05660337_2800</name>
</gene>
<dbReference type="SMART" id="SM00388">
    <property type="entry name" value="HisKA"/>
    <property type="match status" value="1"/>
</dbReference>
<dbReference type="InterPro" id="IPR005467">
    <property type="entry name" value="His_kinase_dom"/>
</dbReference>
<dbReference type="GO" id="GO:0000155">
    <property type="term" value="F:phosphorelay sensor kinase activity"/>
    <property type="evidence" value="ECO:0007669"/>
    <property type="project" value="InterPro"/>
</dbReference>
<dbReference type="Gene3D" id="1.10.287.130">
    <property type="match status" value="1"/>
</dbReference>
<dbReference type="GO" id="GO:0005524">
    <property type="term" value="F:ATP binding"/>
    <property type="evidence" value="ECO:0007669"/>
    <property type="project" value="UniProtKB-KW"/>
</dbReference>
<dbReference type="SUPFAM" id="SSF47384">
    <property type="entry name" value="Homodimeric domain of signal transducing histidine kinase"/>
    <property type="match status" value="1"/>
</dbReference>
<dbReference type="CDD" id="cd00075">
    <property type="entry name" value="HATPase"/>
    <property type="match status" value="1"/>
</dbReference>
<evidence type="ECO:0000256" key="9">
    <source>
        <dbReference type="ARBA" id="ARBA00022777"/>
    </source>
</evidence>
<sequence length="491" mass="54700">MNLINTIRFKFTLWYLSILSVLLILLGSGIYFTLSGTLHRNFDDSLKVRGKQLADFKDLIPIIASGTFEEEAGEFVSIYFYTNGELTHISHKGHEVPISKPLVNQALSGESIFSTTSYINNEKVRVFATHYAPVNPVIHLNRFVKKMNGLEPRGGRFPEKSIFHNNQAVEIKSAALVIARPTKDMNLAIDQLLRILLTAIPLTIAISGFGGVFLTRKAFNPVKEITKTAQEIGEHDLSQRIKIKTKDELGELSTVLNKMIGRIERAFQRQTEFTADASHELRAPLAVIQAEATLTLEKERDAETYRKALEIIAQESNEMSLVINQLLTLARADAGKEHLEFKSIDMAEFISAVCDDIAILCREKEVILKLCSLGKVFVYGEKSSLRRLLVNILSNAIRYTPKGGVISVGLKSVNNSAVITIRDTGIGIPQEELAHIFKRFYRVDKARSRKTRGSGLGLSICKQIVDTHKGQIEVESCIGIGSVFYVKIPIA</sequence>
<keyword evidence="9 17" id="KW-0418">Kinase</keyword>
<dbReference type="EC" id="2.7.13.3" evidence="3"/>
<dbReference type="PROSITE" id="PS50885">
    <property type="entry name" value="HAMP"/>
    <property type="match status" value="1"/>
</dbReference>
<proteinExistence type="predicted"/>
<evidence type="ECO:0000313" key="17">
    <source>
        <dbReference type="EMBL" id="SDL37054.1"/>
    </source>
</evidence>
<keyword evidence="6" id="KW-0808">Transferase</keyword>
<evidence type="ECO:0000256" key="8">
    <source>
        <dbReference type="ARBA" id="ARBA00022741"/>
    </source>
</evidence>
<dbReference type="InterPro" id="IPR036097">
    <property type="entry name" value="HisK_dim/P_sf"/>
</dbReference>
<keyword evidence="13 14" id="KW-0472">Membrane</keyword>